<evidence type="ECO:0000313" key="2">
    <source>
        <dbReference type="Proteomes" id="UP000288675"/>
    </source>
</evidence>
<proteinExistence type="predicted"/>
<organism evidence="1 2">
    <name type="scientific">Bacillus glycinifermentans</name>
    <dbReference type="NCBI Taxonomy" id="1664069"/>
    <lineage>
        <taxon>Bacteria</taxon>
        <taxon>Bacillati</taxon>
        <taxon>Bacillota</taxon>
        <taxon>Bacilli</taxon>
        <taxon>Bacillales</taxon>
        <taxon>Bacillaceae</taxon>
        <taxon>Bacillus</taxon>
    </lineage>
</organism>
<reference evidence="1 2" key="1">
    <citation type="submission" date="2019-01" db="EMBL/GenBank/DDBJ databases">
        <title>Genome sequence of Bacillus glycinifermentans SRCM103574.</title>
        <authorList>
            <person name="Kong H.-J."/>
            <person name="Jeong S.-Y."/>
            <person name="Jeong D.-Y."/>
        </authorList>
    </citation>
    <scope>NUCLEOTIDE SEQUENCE [LARGE SCALE GENOMIC DNA]</scope>
    <source>
        <strain evidence="1 2">SRCM103574</strain>
        <plasmid evidence="1 2">unnamed1</plasmid>
    </source>
</reference>
<geneLocation type="plasmid" evidence="1 2">
    <name>unnamed1</name>
</geneLocation>
<accession>A0AAJ4D541</accession>
<gene>
    <name evidence="1" type="ORF">EQZ20_24505</name>
</gene>
<name>A0AAJ4D541_9BACI</name>
<dbReference type="AlphaFoldDB" id="A0AAJ4D541"/>
<evidence type="ECO:0000313" key="1">
    <source>
        <dbReference type="EMBL" id="QAT68038.1"/>
    </source>
</evidence>
<sequence length="107" mass="12593">MKNDFNKNESISIRIHIDDHSFLRQKAFESRSTIVDTLSNIINTLKSEIDNIYIPQYGKSKSKVKTKSVLVNSEDHEFLKEIAFHRNSRIIEVVKILITEYRRRNGE</sequence>
<dbReference type="RefSeq" id="WP_128748465.1">
    <property type="nucleotide sequence ID" value="NZ_CP035233.1"/>
</dbReference>
<dbReference type="EMBL" id="CP035233">
    <property type="protein sequence ID" value="QAT68038.1"/>
    <property type="molecule type" value="Genomic_DNA"/>
</dbReference>
<keyword evidence="1" id="KW-0614">Plasmid</keyword>
<dbReference type="GeneID" id="39505796"/>
<dbReference type="Proteomes" id="UP000288675">
    <property type="component" value="Plasmid unnamed1"/>
</dbReference>
<protein>
    <submittedName>
        <fullName evidence="1">Uncharacterized protein</fullName>
    </submittedName>
</protein>